<feature type="region of interest" description="Disordered" evidence="6">
    <location>
        <begin position="551"/>
        <end position="584"/>
    </location>
</feature>
<dbReference type="AlphaFoldDB" id="A0A9P1IP14"/>
<evidence type="ECO:0000256" key="2">
    <source>
        <dbReference type="ARBA" id="ARBA00009525"/>
    </source>
</evidence>
<dbReference type="GO" id="GO:0003697">
    <property type="term" value="F:single-stranded DNA binding"/>
    <property type="evidence" value="ECO:0007669"/>
    <property type="project" value="TreeGrafter"/>
</dbReference>
<dbReference type="SUPFAM" id="SSF54001">
    <property type="entry name" value="Cysteine proteinases"/>
    <property type="match status" value="1"/>
</dbReference>
<feature type="compositionally biased region" description="Basic and acidic residues" evidence="6">
    <location>
        <begin position="38"/>
        <end position="51"/>
    </location>
</feature>
<feature type="region of interest" description="Disordered" evidence="6">
    <location>
        <begin position="17"/>
        <end position="274"/>
    </location>
</feature>
<evidence type="ECO:0000256" key="3">
    <source>
        <dbReference type="ARBA" id="ARBA00022763"/>
    </source>
</evidence>
<evidence type="ECO:0000259" key="8">
    <source>
        <dbReference type="SMART" id="SM01031"/>
    </source>
</evidence>
<dbReference type="PANTHER" id="PTHR12135">
    <property type="entry name" value="DNA REPAIR PROTEIN XP-C / RAD4"/>
    <property type="match status" value="1"/>
</dbReference>
<evidence type="ECO:0000313" key="10">
    <source>
        <dbReference type="EMBL" id="CAI5448414.1"/>
    </source>
</evidence>
<dbReference type="Pfam" id="PF10404">
    <property type="entry name" value="BHD_2"/>
    <property type="match status" value="1"/>
</dbReference>
<dbReference type="GO" id="GO:0005737">
    <property type="term" value="C:cytoplasm"/>
    <property type="evidence" value="ECO:0007669"/>
    <property type="project" value="TreeGrafter"/>
</dbReference>
<dbReference type="Pfam" id="PF10405">
    <property type="entry name" value="BHD_3"/>
    <property type="match status" value="1"/>
</dbReference>
<feature type="compositionally biased region" description="Polar residues" evidence="6">
    <location>
        <begin position="97"/>
        <end position="106"/>
    </location>
</feature>
<dbReference type="SMART" id="SM01031">
    <property type="entry name" value="BHD_2"/>
    <property type="match status" value="1"/>
</dbReference>
<feature type="domain" description="Rad4 beta-hairpin" evidence="7">
    <location>
        <begin position="698"/>
        <end position="752"/>
    </location>
</feature>
<dbReference type="InterPro" id="IPR018325">
    <property type="entry name" value="Rad4/PNGase_transGLS-fold"/>
</dbReference>
<dbReference type="OrthoDB" id="300780at2759"/>
<evidence type="ECO:0000313" key="11">
    <source>
        <dbReference type="Proteomes" id="UP001152747"/>
    </source>
</evidence>
<dbReference type="SMART" id="SM01032">
    <property type="entry name" value="BHD_3"/>
    <property type="match status" value="1"/>
</dbReference>
<feature type="compositionally biased region" description="Acidic residues" evidence="6">
    <location>
        <begin position="342"/>
        <end position="355"/>
    </location>
</feature>
<evidence type="ECO:0000256" key="4">
    <source>
        <dbReference type="ARBA" id="ARBA00023204"/>
    </source>
</evidence>
<organism evidence="10 11">
    <name type="scientific">Caenorhabditis angaria</name>
    <dbReference type="NCBI Taxonomy" id="860376"/>
    <lineage>
        <taxon>Eukaryota</taxon>
        <taxon>Metazoa</taxon>
        <taxon>Ecdysozoa</taxon>
        <taxon>Nematoda</taxon>
        <taxon>Chromadorea</taxon>
        <taxon>Rhabditida</taxon>
        <taxon>Rhabditina</taxon>
        <taxon>Rhabditomorpha</taxon>
        <taxon>Rhabditoidea</taxon>
        <taxon>Rhabditidae</taxon>
        <taxon>Peloderinae</taxon>
        <taxon>Caenorhabditis</taxon>
    </lineage>
</organism>
<feature type="compositionally biased region" description="Polar residues" evidence="6">
    <location>
        <begin position="241"/>
        <end position="253"/>
    </location>
</feature>
<keyword evidence="11" id="KW-1185">Reference proteome</keyword>
<feature type="compositionally biased region" description="Basic and acidic residues" evidence="6">
    <location>
        <begin position="17"/>
        <end position="30"/>
    </location>
</feature>
<accession>A0A9P1IP14</accession>
<feature type="compositionally biased region" description="Acidic residues" evidence="6">
    <location>
        <begin position="178"/>
        <end position="188"/>
    </location>
</feature>
<dbReference type="GO" id="GO:0006298">
    <property type="term" value="P:mismatch repair"/>
    <property type="evidence" value="ECO:0007669"/>
    <property type="project" value="TreeGrafter"/>
</dbReference>
<keyword evidence="5" id="KW-0539">Nucleus</keyword>
<dbReference type="Gene3D" id="3.90.260.10">
    <property type="entry name" value="Transglutaminase-like"/>
    <property type="match status" value="1"/>
</dbReference>
<comment type="caution">
    <text evidence="10">The sequence shown here is derived from an EMBL/GenBank/DDBJ whole genome shotgun (WGS) entry which is preliminary data.</text>
</comment>
<feature type="domain" description="Rad4 beta-hairpin" evidence="9">
    <location>
        <begin position="816"/>
        <end position="890"/>
    </location>
</feature>
<evidence type="ECO:0000259" key="9">
    <source>
        <dbReference type="SMART" id="SM01032"/>
    </source>
</evidence>
<name>A0A9P1IP14_9PELO</name>
<comment type="subcellular location">
    <subcellularLocation>
        <location evidence="1">Nucleus</location>
    </subcellularLocation>
</comment>
<dbReference type="Gene3D" id="2.20.20.110">
    <property type="entry name" value="Rad4, beta-hairpin domain BHD1"/>
    <property type="match status" value="1"/>
</dbReference>
<dbReference type="InterPro" id="IPR042488">
    <property type="entry name" value="Rad4_BHD3_sf"/>
</dbReference>
<dbReference type="InterPro" id="IPR004583">
    <property type="entry name" value="DNA_repair_Rad4"/>
</dbReference>
<dbReference type="SMART" id="SM01030">
    <property type="entry name" value="BHD_1"/>
    <property type="match status" value="1"/>
</dbReference>
<gene>
    <name evidence="10" type="ORF">CAMP_LOCUS11051</name>
</gene>
<dbReference type="PANTHER" id="PTHR12135:SF0">
    <property type="entry name" value="DNA REPAIR PROTEIN COMPLEMENTING XP-C CELLS"/>
    <property type="match status" value="1"/>
</dbReference>
<feature type="compositionally biased region" description="Basic and acidic residues" evidence="6">
    <location>
        <begin position="136"/>
        <end position="153"/>
    </location>
</feature>
<dbReference type="Pfam" id="PF03835">
    <property type="entry name" value="Rad4"/>
    <property type="match status" value="1"/>
</dbReference>
<proteinExistence type="inferred from homology"/>
<feature type="compositionally biased region" description="Low complexity" evidence="6">
    <location>
        <begin position="108"/>
        <end position="120"/>
    </location>
</feature>
<dbReference type="GO" id="GO:0006289">
    <property type="term" value="P:nucleotide-excision repair"/>
    <property type="evidence" value="ECO:0007669"/>
    <property type="project" value="InterPro"/>
</dbReference>
<dbReference type="GO" id="GO:0071942">
    <property type="term" value="C:XPC complex"/>
    <property type="evidence" value="ECO:0007669"/>
    <property type="project" value="TreeGrafter"/>
</dbReference>
<dbReference type="InterPro" id="IPR018327">
    <property type="entry name" value="BHD_2"/>
</dbReference>
<feature type="region of interest" description="Disordered" evidence="6">
    <location>
        <begin position="936"/>
        <end position="970"/>
    </location>
</feature>
<evidence type="ECO:0000256" key="6">
    <source>
        <dbReference type="SAM" id="MobiDB-lite"/>
    </source>
</evidence>
<keyword evidence="4" id="KW-0234">DNA repair</keyword>
<reference evidence="10" key="1">
    <citation type="submission" date="2022-11" db="EMBL/GenBank/DDBJ databases">
        <authorList>
            <person name="Kikuchi T."/>
        </authorList>
    </citation>
    <scope>NUCLEOTIDE SEQUENCE</scope>
    <source>
        <strain evidence="10">PS1010</strain>
    </source>
</reference>
<dbReference type="Gene3D" id="3.30.70.2460">
    <property type="entry name" value="Rad4, beta-hairpin domain BHD3"/>
    <property type="match status" value="1"/>
</dbReference>
<dbReference type="InterPro" id="IPR038765">
    <property type="entry name" value="Papain-like_cys_pep_sf"/>
</dbReference>
<feature type="compositionally biased region" description="Low complexity" evidence="6">
    <location>
        <begin position="162"/>
        <end position="177"/>
    </location>
</feature>
<dbReference type="Proteomes" id="UP001152747">
    <property type="component" value="Unassembled WGS sequence"/>
</dbReference>
<dbReference type="GO" id="GO:0003684">
    <property type="term" value="F:damaged DNA binding"/>
    <property type="evidence" value="ECO:0007669"/>
    <property type="project" value="InterPro"/>
</dbReference>
<dbReference type="EMBL" id="CANHGI010000004">
    <property type="protein sequence ID" value="CAI5448414.1"/>
    <property type="molecule type" value="Genomic_DNA"/>
</dbReference>
<feature type="region of interest" description="Disordered" evidence="6">
    <location>
        <begin position="333"/>
        <end position="355"/>
    </location>
</feature>
<protein>
    <recommendedName>
        <fullName evidence="12">Rad4 beta-hairpin domain-containing protein</fullName>
    </recommendedName>
</protein>
<feature type="compositionally biased region" description="Basic residues" evidence="6">
    <location>
        <begin position="203"/>
        <end position="216"/>
    </location>
</feature>
<evidence type="ECO:0008006" key="12">
    <source>
        <dbReference type="Google" id="ProtNLM"/>
    </source>
</evidence>
<evidence type="ECO:0000259" key="7">
    <source>
        <dbReference type="SMART" id="SM01030"/>
    </source>
</evidence>
<dbReference type="InterPro" id="IPR018326">
    <property type="entry name" value="Rad4_beta-hairpin_dom1"/>
</dbReference>
<comment type="similarity">
    <text evidence="2">Belongs to the XPC family.</text>
</comment>
<sequence length="980" mass="113787">METRRRSSRIAKLVEGVEEKVEEPKVEKKNAPKRARGKKIEEIPEKKTRFEDLEDPSIEVDVPKNVKAPKNPENHNSDNFAKPTLPLSNRPRRSITSRRVSYTPDPTDSMIQMSSSSSSEIDSDSDENEFSFSVKQENERANSRNSGRNEKQNLKRKPVKTSSSESDSDSGSGTGSDSESEDRDEDEEKPGPSNGRSKEGKRGHFGGRGRVVRKKPTGKEVDQGDVNWPKCRKASIARKTGNPTNSKNASTKSGLRMAARPKPQQPWKKNLAAYEKDRKLAKGERRMKEYRLIAKAYAKGKIEEVSYDECFKIHEDMKKAYHEGKKLIEAIQKEERIRENPEDQNGESSSEDEWEEMEQFEPVIDDLIEVNLENEGEEGVLKDWWVIYLRQEVNKQIRRMWENTHKMHLLCYMAHLNFVVRTSLDEDLVPSLMVSQLPSGYLDYIGSSIPNDVLQKLVKWYSSAFRPMHGQLSVTAIDEGLKIGQEARYPETSRLSTLVNHKVFETDLDRAVLLFALFVGMEQTARICVNAQVISRKWDKEQQEQLKKDMEVFKERSKSPPAKNDEEPEISEENKEKSKKGSKSKVVKKPKEFRNYWVELWNKTERRWICIDPLNSIFDEPLKIHESANLPITYVLAVDNKRGICEISQRYAMDCVKQEFRRRRTDPGWLRWTLNLPIFAANIERKKFERMQMQEELVKRPLPTTMSEYKNHPLYVLEKDLLKFEAIYPPTKEQKPLGEIRGHKVYPRSTVFTLQGENNWLKLARSVKIGEKPYKMVKARPDPRIPAEERVEKFLEVYGYWQTEPYRRPVVKKGKIPRNEYGNVYMFAESMCPIGCTYLKLPGLVQISRKLNKECVQAVVGWAFDGGWTHPVMDGAVVLDADAELFRKEWQKIEDSRAEKDEQKRKERVMENWKKMIKGMLRLKYVRNEFGVEKKSKKANQKCAENGTENVEKEEDIIDNSNTRKPIDGFSLDDFIKPRK</sequence>
<dbReference type="Pfam" id="PF10403">
    <property type="entry name" value="BHD_1"/>
    <property type="match status" value="1"/>
</dbReference>
<dbReference type="GO" id="GO:0000111">
    <property type="term" value="C:nucleotide-excision repair factor 2 complex"/>
    <property type="evidence" value="ECO:0007669"/>
    <property type="project" value="TreeGrafter"/>
</dbReference>
<dbReference type="InterPro" id="IPR036985">
    <property type="entry name" value="Transglutaminase-like_sf"/>
</dbReference>
<evidence type="ECO:0000256" key="5">
    <source>
        <dbReference type="ARBA" id="ARBA00023242"/>
    </source>
</evidence>
<keyword evidence="3" id="KW-0227">DNA damage</keyword>
<dbReference type="InterPro" id="IPR018328">
    <property type="entry name" value="Rad4_beta-hairpin_dom3"/>
</dbReference>
<evidence type="ECO:0000256" key="1">
    <source>
        <dbReference type="ARBA" id="ARBA00004123"/>
    </source>
</evidence>
<feature type="domain" description="Rad4 beta-hairpin" evidence="8">
    <location>
        <begin position="754"/>
        <end position="809"/>
    </location>
</feature>